<proteinExistence type="predicted"/>
<keyword evidence="3" id="KW-1185">Reference proteome</keyword>
<feature type="region of interest" description="Disordered" evidence="1">
    <location>
        <begin position="397"/>
        <end position="436"/>
    </location>
</feature>
<dbReference type="EMBL" id="GL379874">
    <property type="protein sequence ID" value="EGT59127.1"/>
    <property type="molecule type" value="Genomic_DNA"/>
</dbReference>
<dbReference type="InParanoid" id="G0NF58"/>
<dbReference type="HOGENOM" id="CLU_628870_0_0_1"/>
<protein>
    <submittedName>
        <fullName evidence="2">Uncharacterized protein</fullName>
    </submittedName>
</protein>
<evidence type="ECO:0000313" key="2">
    <source>
        <dbReference type="EMBL" id="EGT59127.1"/>
    </source>
</evidence>
<dbReference type="Proteomes" id="UP000008068">
    <property type="component" value="Unassembled WGS sequence"/>
</dbReference>
<evidence type="ECO:0000313" key="3">
    <source>
        <dbReference type="Proteomes" id="UP000008068"/>
    </source>
</evidence>
<dbReference type="AlphaFoldDB" id="G0NF58"/>
<evidence type="ECO:0000256" key="1">
    <source>
        <dbReference type="SAM" id="MobiDB-lite"/>
    </source>
</evidence>
<name>G0NF58_CAEBE</name>
<gene>
    <name evidence="2" type="ORF">CAEBREN_08586</name>
</gene>
<accession>G0NF58</accession>
<organism evidence="3">
    <name type="scientific">Caenorhabditis brenneri</name>
    <name type="common">Nematode worm</name>
    <dbReference type="NCBI Taxonomy" id="135651"/>
    <lineage>
        <taxon>Eukaryota</taxon>
        <taxon>Metazoa</taxon>
        <taxon>Ecdysozoa</taxon>
        <taxon>Nematoda</taxon>
        <taxon>Chromadorea</taxon>
        <taxon>Rhabditida</taxon>
        <taxon>Rhabditina</taxon>
        <taxon>Rhabditomorpha</taxon>
        <taxon>Rhabditoidea</taxon>
        <taxon>Rhabditidae</taxon>
        <taxon>Peloderinae</taxon>
        <taxon>Caenorhabditis</taxon>
    </lineage>
</organism>
<sequence>MNTNPATMSMCTLDENVTLLLNHINSLELGELILFASNTDKHFIEFDERQMTRGFAHTKPKVARNSPIGECVGEYFHKFTNLLIPGITVPGAKQFMDDYRIHNKSIKQITTKMALRKRKACLYNSQLSREELRKTDQVHEKMALRQFLINKINISESREKAWEKWLEMRELLEDGIQLLRGLETWKVLVAEKLSSFPLRVFKTQTILPDTTTQGREQMKTIILKVIEKFELNWNAFKNTSTSPVPSLPVPLTLPLQNSSPNQASTSHFPQRFAANQVLPQSQPQAFPTPNPSLSNFYSQQPVLWNNPMQHVQHQAAPIVPPFSAHPSHPNHAPFGNNPHMTPNMTRCTPYPPPLLFFNRNLNVQNMQAPNAPTHWNTPFKFPPMNDFAQLPVLRPIQNREPNSSKPDEKAEPTDDEEVVVENVENERNSPFINVVD</sequence>
<reference evidence="3" key="1">
    <citation type="submission" date="2011-07" db="EMBL/GenBank/DDBJ databases">
        <authorList>
            <consortium name="Caenorhabditis brenneri Sequencing and Analysis Consortium"/>
            <person name="Wilson R.K."/>
        </authorList>
    </citation>
    <scope>NUCLEOTIDE SEQUENCE [LARGE SCALE GENOMIC DNA]</scope>
    <source>
        <strain evidence="3">PB2801</strain>
    </source>
</reference>